<evidence type="ECO:0000313" key="1">
    <source>
        <dbReference type="EMBL" id="SDU06075.1"/>
    </source>
</evidence>
<dbReference type="Proteomes" id="UP000199608">
    <property type="component" value="Unassembled WGS sequence"/>
</dbReference>
<evidence type="ECO:0000313" key="2">
    <source>
        <dbReference type="Proteomes" id="UP000199608"/>
    </source>
</evidence>
<organism evidence="1 2">
    <name type="scientific">Desulfobacula phenolica</name>
    <dbReference type="NCBI Taxonomy" id="90732"/>
    <lineage>
        <taxon>Bacteria</taxon>
        <taxon>Pseudomonadati</taxon>
        <taxon>Thermodesulfobacteriota</taxon>
        <taxon>Desulfobacteria</taxon>
        <taxon>Desulfobacterales</taxon>
        <taxon>Desulfobacteraceae</taxon>
        <taxon>Desulfobacula</taxon>
    </lineage>
</organism>
<protein>
    <submittedName>
        <fullName evidence="1">Uncharacterized protein</fullName>
    </submittedName>
</protein>
<sequence>MKISNWLDKKQEEKIDVSQIKVPLEMFYDEDPDEMIYFKEHKPCGYFCAQNHPFSKVERFGHWYYCKGQDKKAGIHSSDMKWHLFTKDEKLALKTAKKHIE</sequence>
<accession>A0A1H2FFK8</accession>
<name>A0A1H2FFK8_9BACT</name>
<dbReference type="EMBL" id="FNLL01000004">
    <property type="protein sequence ID" value="SDU06075.1"/>
    <property type="molecule type" value="Genomic_DNA"/>
</dbReference>
<reference evidence="2" key="1">
    <citation type="submission" date="2016-10" db="EMBL/GenBank/DDBJ databases">
        <authorList>
            <person name="Varghese N."/>
            <person name="Submissions S."/>
        </authorList>
    </citation>
    <scope>NUCLEOTIDE SEQUENCE [LARGE SCALE GENOMIC DNA]</scope>
    <source>
        <strain evidence="2">DSM 3384</strain>
    </source>
</reference>
<gene>
    <name evidence="1" type="ORF">SAMN04487931_104128</name>
</gene>
<dbReference type="AlphaFoldDB" id="A0A1H2FFK8"/>
<keyword evidence="2" id="KW-1185">Reference proteome</keyword>
<dbReference type="RefSeq" id="WP_092232416.1">
    <property type="nucleotide sequence ID" value="NZ_FNLL01000004.1"/>
</dbReference>
<proteinExistence type="predicted"/>